<feature type="compositionally biased region" description="Basic residues" evidence="1">
    <location>
        <begin position="351"/>
        <end position="361"/>
    </location>
</feature>
<dbReference type="Proteomes" id="UP000092461">
    <property type="component" value="Unassembled WGS sequence"/>
</dbReference>
<reference evidence="2" key="2">
    <citation type="journal article" date="2020" name="BMC">
        <title>Leishmania infection induces a limited differential gene expression in the sand fly midgut.</title>
        <authorList>
            <person name="Coutinho-Abreu I.V."/>
            <person name="Serafim T.D."/>
            <person name="Meneses C."/>
            <person name="Kamhawi S."/>
            <person name="Oliveira F."/>
            <person name="Valenzuela J.G."/>
        </authorList>
    </citation>
    <scope>NUCLEOTIDE SEQUENCE</scope>
    <source>
        <strain evidence="2">Jacobina</strain>
        <tissue evidence="2">Midgut</tissue>
    </source>
</reference>
<evidence type="ECO:0000313" key="4">
    <source>
        <dbReference type="Proteomes" id="UP000092461"/>
    </source>
</evidence>
<feature type="compositionally biased region" description="Basic and acidic residues" evidence="1">
    <location>
        <begin position="91"/>
        <end position="103"/>
    </location>
</feature>
<dbReference type="GO" id="GO:0016301">
    <property type="term" value="F:kinase activity"/>
    <property type="evidence" value="ECO:0007669"/>
    <property type="project" value="UniProtKB-KW"/>
</dbReference>
<dbReference type="VEuPathDB" id="VectorBase:LLONM1_006614"/>
<dbReference type="KEGG" id="lll:129789714"/>
<dbReference type="OrthoDB" id="8195095at2759"/>
<feature type="region of interest" description="Disordered" evidence="1">
    <location>
        <begin position="251"/>
        <end position="283"/>
    </location>
</feature>
<feature type="region of interest" description="Disordered" evidence="1">
    <location>
        <begin position="74"/>
        <end position="131"/>
    </location>
</feature>
<evidence type="ECO:0000313" key="2">
    <source>
        <dbReference type="EMBL" id="MBC1175916.1"/>
    </source>
</evidence>
<keyword evidence="2" id="KW-0675">Receptor</keyword>
<feature type="region of interest" description="Disordered" evidence="1">
    <location>
        <begin position="169"/>
        <end position="221"/>
    </location>
</feature>
<evidence type="ECO:0000313" key="3">
    <source>
        <dbReference type="EnsemblMetazoa" id="LLOJ003453-PA"/>
    </source>
</evidence>
<keyword evidence="2" id="KW-0418">Kinase</keyword>
<organism evidence="3 4">
    <name type="scientific">Lutzomyia longipalpis</name>
    <name type="common">Sand fly</name>
    <dbReference type="NCBI Taxonomy" id="7200"/>
    <lineage>
        <taxon>Eukaryota</taxon>
        <taxon>Metazoa</taxon>
        <taxon>Ecdysozoa</taxon>
        <taxon>Arthropoda</taxon>
        <taxon>Hexapoda</taxon>
        <taxon>Insecta</taxon>
        <taxon>Pterygota</taxon>
        <taxon>Neoptera</taxon>
        <taxon>Endopterygota</taxon>
        <taxon>Diptera</taxon>
        <taxon>Nematocera</taxon>
        <taxon>Psychodoidea</taxon>
        <taxon>Psychodidae</taxon>
        <taxon>Lutzomyia</taxon>
        <taxon>Lutzomyia</taxon>
    </lineage>
</organism>
<dbReference type="EnsemblMetazoa" id="LLOJ003453-RA">
    <property type="protein sequence ID" value="LLOJ003453-PA"/>
    <property type="gene ID" value="LLOJ003453"/>
</dbReference>
<accession>A0A1B0CGF2</accession>
<dbReference type="AlphaFoldDB" id="A0A1B0CGF2"/>
<sequence>MDSNAVLRKFVDLCNNQQSDQISLLFASNGVVDWYGRTLRGPRKIADFFRYNNQYYHKFADGKQCSPFEIRETHTATRQIPPENLTVQNEESTRREYSAKESCDNVPSTSAAEDSKGFMTPPQQDVSTPKLPALTHGHIFRKMSSSDDDDDDERLCSVRNFRETLHGADSSGLMELERHETPSERSLLQSRKRPASSDSSEETDEQSPKKRLKDADCDSGVVEGGDCDQLTDLYTELKYIEAFGSLEMRQRTKHRGVHAAPSTSQSSSTSHERLPPDDATDSHLVRQTKLNISYRLHRNGKDVQFALIVYENLTKKPTTRRNLINEFGTIEIDKTSKKTPVSKKNVDKTRKSVTAKKPLRF</sequence>
<keyword evidence="4" id="KW-1185">Reference proteome</keyword>
<proteinExistence type="predicted"/>
<keyword evidence="2" id="KW-0808">Transferase</keyword>
<dbReference type="EMBL" id="AJWK01011063">
    <property type="status" value="NOT_ANNOTATED_CDS"/>
    <property type="molecule type" value="Genomic_DNA"/>
</dbReference>
<dbReference type="EMBL" id="GITU01007213">
    <property type="protein sequence ID" value="MBC1175916.1"/>
    <property type="molecule type" value="Transcribed_RNA"/>
</dbReference>
<feature type="compositionally biased region" description="Basic and acidic residues" evidence="1">
    <location>
        <begin position="270"/>
        <end position="283"/>
    </location>
</feature>
<feature type="region of interest" description="Disordered" evidence="1">
    <location>
        <begin position="336"/>
        <end position="361"/>
    </location>
</feature>
<protein>
    <submittedName>
        <fullName evidence="2">Putative proline-rich receptor-like protein kinase perk9</fullName>
    </submittedName>
</protein>
<name>A0A1B0CGF2_LUTLO</name>
<dbReference type="VEuPathDB" id="VectorBase:LLOJ003453"/>
<evidence type="ECO:0000256" key="1">
    <source>
        <dbReference type="SAM" id="MobiDB-lite"/>
    </source>
</evidence>
<reference evidence="4" key="1">
    <citation type="submission" date="2012-05" db="EMBL/GenBank/DDBJ databases">
        <title>Whole Genome Assembly of Lutzomyia longipalpis.</title>
        <authorList>
            <person name="Richards S."/>
            <person name="Qu C."/>
            <person name="Dillon R."/>
            <person name="Worley K."/>
            <person name="Scherer S."/>
            <person name="Batterton M."/>
            <person name="Taylor A."/>
            <person name="Hawes A."/>
            <person name="Hernandez B."/>
            <person name="Kovar C."/>
            <person name="Mandapat C."/>
            <person name="Pham C."/>
            <person name="Qu C."/>
            <person name="Jing C."/>
            <person name="Bess C."/>
            <person name="Bandaranaike D."/>
            <person name="Ngo D."/>
            <person name="Ongeri F."/>
            <person name="Arias F."/>
            <person name="Lara F."/>
            <person name="Weissenberger G."/>
            <person name="Kamau G."/>
            <person name="Han H."/>
            <person name="Shen H."/>
            <person name="Dinh H."/>
            <person name="Khalil I."/>
            <person name="Jones J."/>
            <person name="Shafer J."/>
            <person name="Jayaseelan J."/>
            <person name="Quiroz J."/>
            <person name="Blankenburg K."/>
            <person name="Nguyen L."/>
            <person name="Jackson L."/>
            <person name="Francisco L."/>
            <person name="Tang L.-Y."/>
            <person name="Pu L.-L."/>
            <person name="Perales L."/>
            <person name="Lorensuhewa L."/>
            <person name="Munidasa M."/>
            <person name="Coyle M."/>
            <person name="Taylor M."/>
            <person name="Puazo M."/>
            <person name="Firestine M."/>
            <person name="Scheel M."/>
            <person name="Javaid M."/>
            <person name="Wang M."/>
            <person name="Li M."/>
            <person name="Tabassum N."/>
            <person name="Saada N."/>
            <person name="Osuji N."/>
            <person name="Aqrawi P."/>
            <person name="Fu Q."/>
            <person name="Thornton R."/>
            <person name="Raj R."/>
            <person name="Goodspeed R."/>
            <person name="Mata R."/>
            <person name="Najjar R."/>
            <person name="Gubbala S."/>
            <person name="Lee S."/>
            <person name="Denson S."/>
            <person name="Patil S."/>
            <person name="Macmil S."/>
            <person name="Qi S."/>
            <person name="Matskevitch T."/>
            <person name="Palculict T."/>
            <person name="Mathew T."/>
            <person name="Vee V."/>
            <person name="Velamala V."/>
            <person name="Korchina V."/>
            <person name="Cai W."/>
            <person name="Liu W."/>
            <person name="Dai W."/>
            <person name="Zou X."/>
            <person name="Zhu Y."/>
            <person name="Zhang Y."/>
            <person name="Wu Y.-Q."/>
            <person name="Xin Y."/>
            <person name="Nazarath L."/>
            <person name="Kovar C."/>
            <person name="Han Y."/>
            <person name="Muzny D."/>
            <person name="Gibbs R."/>
        </authorList>
    </citation>
    <scope>NUCLEOTIDE SEQUENCE [LARGE SCALE GENOMIC DNA]</scope>
    <source>
        <strain evidence="4">Jacobina</strain>
    </source>
</reference>
<reference evidence="3" key="3">
    <citation type="submission" date="2020-05" db="UniProtKB">
        <authorList>
            <consortium name="EnsemblMetazoa"/>
        </authorList>
    </citation>
    <scope>IDENTIFICATION</scope>
    <source>
        <strain evidence="3">Jacobina</strain>
    </source>
</reference>
<dbReference type="GeneID" id="129789714"/>
<dbReference type="RefSeq" id="XP_055682703.1">
    <property type="nucleotide sequence ID" value="XM_055826728.1"/>
</dbReference>